<dbReference type="HOGENOM" id="CLU_006850_5_0_11"/>
<evidence type="ECO:0000256" key="2">
    <source>
        <dbReference type="ARBA" id="ARBA00023015"/>
    </source>
</evidence>
<dbReference type="GO" id="GO:0000160">
    <property type="term" value="P:phosphorelay signal transduction system"/>
    <property type="evidence" value="ECO:0007669"/>
    <property type="project" value="InterPro"/>
</dbReference>
<sequence>MASGGLRLQILGPLRVRHEGSEPATFTGQQACLLALLLAREQRPISAAGLIDLIWGDDVPASALNILHKYIGALRRLLEPGLPAREPGSYLVRRGHGYLIEAVQGTSDLADFRAAVAVAETAQQPEAALDAYLEALALWHGPAADGLECGPAAAAMFAALDGDFFDTCEAAARVAVSAGRPQRVLRPLRLAAAMAPLHEPVQASLVDTLAAAGQQADALLVFDAVRNRLRDELGITPGPALQAAHQRVLAEAPATGGVRPGPGGTFVGRADELATLRQAVTAALGGGTGFVLVEGEPGSGKTRLLEEATDEAGRRGVFTAWGKCLPGDGTPAMWPWVQAIGAVLDGLPTTTRRESLAGELGRITAPHTAVRPPDEGTQFRLFEQVVAVVGQAAARCPVLLVIDDLQWADAASLRLFGHLATRLPGATAVVGLLRDSAPVPDAALTGMLAAAGRVPGHRRIRLGPLSPDDVAQLVSGETGQDAGPAVARSIHTRTAGNAFLVRELARLLADGGEVTPERTEVPATVRDIVRDRMAGLDQQAGQVLRIAALLGRDVDVRLLAAAAGLDGETCLARLELLTASGLLTPVRGDPFSFRFAHDLVRESVVAATPPLPATRMHLRIADALQGTAAVDESVAERFAHHLWAAGPLADPARTADALVRAGGHAAAKSAFDAAERHLQSAAQLARAAGLAESELSALSQLIMVAGMRSGYSAAAPGLLKRAEHLARGLGRERQATEFLFSRRAAHSQAAQLQHSGRLAHRLLQQGERSGDPVVRAYGLHAWGIHQWDIGNVGEAFRHLSRSNQTMVDDLARRDEQPLRHDLRLLSAGMLAETTALHGDVGAARGLLDTLEATAGDDPYAVTVWAAFSARVAAMVGDPVWALRVAERGIAEDPGFSYTFFGAYLRLARWWARAVTGVDPAGAATEAEAVITTVLLDPPRSNLPTWYALLAEMWLAAGRVDDAAKALDRADEFLEAHGQRYAEGLLLLVRARLLRARGEPDAAVRAAAGRARTRSVEREAHLFADRADALLASLAEPAEPV</sequence>
<dbReference type="SMART" id="SM01043">
    <property type="entry name" value="BTAD"/>
    <property type="match status" value="1"/>
</dbReference>
<evidence type="ECO:0000256" key="1">
    <source>
        <dbReference type="ARBA" id="ARBA00005820"/>
    </source>
</evidence>
<gene>
    <name evidence="7" type="ORF">AFR_14865</name>
</gene>
<dbReference type="Gene3D" id="1.25.40.10">
    <property type="entry name" value="Tetratricopeptide repeat domain"/>
    <property type="match status" value="2"/>
</dbReference>
<dbReference type="STRING" id="1246995.AFR_14865"/>
<dbReference type="InterPro" id="IPR051677">
    <property type="entry name" value="AfsR-DnrI-RedD_regulator"/>
</dbReference>
<evidence type="ECO:0000313" key="8">
    <source>
        <dbReference type="Proteomes" id="UP000017746"/>
    </source>
</evidence>
<feature type="DNA-binding region" description="OmpR/PhoB-type" evidence="5">
    <location>
        <begin position="1"/>
        <end position="102"/>
    </location>
</feature>
<feature type="domain" description="OmpR/PhoB-type" evidence="6">
    <location>
        <begin position="1"/>
        <end position="102"/>
    </location>
</feature>
<dbReference type="EMBL" id="CP006272">
    <property type="protein sequence ID" value="AGZ41255.1"/>
    <property type="molecule type" value="Genomic_DNA"/>
</dbReference>
<dbReference type="SMART" id="SM00862">
    <property type="entry name" value="Trans_reg_C"/>
    <property type="match status" value="1"/>
</dbReference>
<protein>
    <submittedName>
        <fullName evidence="7">Transcriptional regulator</fullName>
    </submittedName>
</protein>
<dbReference type="GO" id="GO:0006355">
    <property type="term" value="P:regulation of DNA-templated transcription"/>
    <property type="evidence" value="ECO:0007669"/>
    <property type="project" value="InterPro"/>
</dbReference>
<dbReference type="SUPFAM" id="SSF52540">
    <property type="entry name" value="P-loop containing nucleoside triphosphate hydrolases"/>
    <property type="match status" value="1"/>
</dbReference>
<dbReference type="RefSeq" id="WP_023361314.1">
    <property type="nucleotide sequence ID" value="NC_022657.1"/>
</dbReference>
<dbReference type="PROSITE" id="PS51755">
    <property type="entry name" value="OMPR_PHOB"/>
    <property type="match status" value="1"/>
</dbReference>
<keyword evidence="2" id="KW-0805">Transcription regulation</keyword>
<evidence type="ECO:0000256" key="5">
    <source>
        <dbReference type="PROSITE-ProRule" id="PRU01091"/>
    </source>
</evidence>
<dbReference type="InterPro" id="IPR041664">
    <property type="entry name" value="AAA_16"/>
</dbReference>
<evidence type="ECO:0000259" key="6">
    <source>
        <dbReference type="PROSITE" id="PS51755"/>
    </source>
</evidence>
<dbReference type="Proteomes" id="UP000017746">
    <property type="component" value="Chromosome"/>
</dbReference>
<dbReference type="KEGG" id="afs:AFR_14865"/>
<dbReference type="eggNOG" id="COG3899">
    <property type="taxonomic scope" value="Bacteria"/>
</dbReference>
<dbReference type="InterPro" id="IPR016032">
    <property type="entry name" value="Sig_transdc_resp-reg_C-effctor"/>
</dbReference>
<keyword evidence="4" id="KW-0804">Transcription</keyword>
<dbReference type="Gene3D" id="1.10.10.10">
    <property type="entry name" value="Winged helix-like DNA-binding domain superfamily/Winged helix DNA-binding domain"/>
    <property type="match status" value="1"/>
</dbReference>
<organism evidence="7 8">
    <name type="scientific">Actinoplanes friuliensis DSM 7358</name>
    <dbReference type="NCBI Taxonomy" id="1246995"/>
    <lineage>
        <taxon>Bacteria</taxon>
        <taxon>Bacillati</taxon>
        <taxon>Actinomycetota</taxon>
        <taxon>Actinomycetes</taxon>
        <taxon>Micromonosporales</taxon>
        <taxon>Micromonosporaceae</taxon>
        <taxon>Actinoplanes</taxon>
    </lineage>
</organism>
<dbReference type="Pfam" id="PF13191">
    <property type="entry name" value="AAA_16"/>
    <property type="match status" value="1"/>
</dbReference>
<accession>U5VZW0</accession>
<dbReference type="InterPro" id="IPR011990">
    <property type="entry name" value="TPR-like_helical_dom_sf"/>
</dbReference>
<proteinExistence type="inferred from homology"/>
<evidence type="ECO:0000256" key="4">
    <source>
        <dbReference type="ARBA" id="ARBA00023163"/>
    </source>
</evidence>
<keyword evidence="8" id="KW-1185">Reference proteome</keyword>
<evidence type="ECO:0000313" key="7">
    <source>
        <dbReference type="EMBL" id="AGZ41255.1"/>
    </source>
</evidence>
<dbReference type="CDD" id="cd15831">
    <property type="entry name" value="BTAD"/>
    <property type="match status" value="1"/>
</dbReference>
<dbReference type="OrthoDB" id="134712at2"/>
<dbReference type="PATRIC" id="fig|1246995.3.peg.3019"/>
<dbReference type="PANTHER" id="PTHR35807:SF1">
    <property type="entry name" value="TRANSCRIPTIONAL REGULATOR REDD"/>
    <property type="match status" value="1"/>
</dbReference>
<evidence type="ECO:0000256" key="3">
    <source>
        <dbReference type="ARBA" id="ARBA00023125"/>
    </source>
</evidence>
<dbReference type="Pfam" id="PF03704">
    <property type="entry name" value="BTAD"/>
    <property type="match status" value="1"/>
</dbReference>
<dbReference type="InterPro" id="IPR036388">
    <property type="entry name" value="WH-like_DNA-bd_sf"/>
</dbReference>
<dbReference type="GO" id="GO:0003677">
    <property type="term" value="F:DNA binding"/>
    <property type="evidence" value="ECO:0007669"/>
    <property type="project" value="UniProtKB-UniRule"/>
</dbReference>
<dbReference type="InterPro" id="IPR027417">
    <property type="entry name" value="P-loop_NTPase"/>
</dbReference>
<dbReference type="SUPFAM" id="SSF46894">
    <property type="entry name" value="C-terminal effector domain of the bipartite response regulators"/>
    <property type="match status" value="1"/>
</dbReference>
<dbReference type="eggNOG" id="COG3629">
    <property type="taxonomic scope" value="Bacteria"/>
</dbReference>
<dbReference type="InterPro" id="IPR005158">
    <property type="entry name" value="BTAD"/>
</dbReference>
<dbReference type="SUPFAM" id="SSF48452">
    <property type="entry name" value="TPR-like"/>
    <property type="match status" value="1"/>
</dbReference>
<dbReference type="InterPro" id="IPR001867">
    <property type="entry name" value="OmpR/PhoB-type_DNA-bd"/>
</dbReference>
<dbReference type="AlphaFoldDB" id="U5VZW0"/>
<comment type="similarity">
    <text evidence="1">Belongs to the AfsR/DnrI/RedD regulatory family.</text>
</comment>
<dbReference type="PANTHER" id="PTHR35807">
    <property type="entry name" value="TRANSCRIPTIONAL REGULATOR REDD-RELATED"/>
    <property type="match status" value="1"/>
</dbReference>
<name>U5VZW0_9ACTN</name>
<keyword evidence="3 5" id="KW-0238">DNA-binding</keyword>
<dbReference type="Pfam" id="PF00486">
    <property type="entry name" value="Trans_reg_C"/>
    <property type="match status" value="1"/>
</dbReference>
<reference evidence="7 8" key="1">
    <citation type="journal article" date="2014" name="J. Biotechnol.">
        <title>Complete genome sequence of the actinobacterium Actinoplanes friuliensis HAG 010964, producer of the lipopeptide antibiotic friulimycin.</title>
        <authorList>
            <person name="Ruckert C."/>
            <person name="Szczepanowski R."/>
            <person name="Albersmeier A."/>
            <person name="Goesmann A."/>
            <person name="Fischer N."/>
            <person name="Steinkamper A."/>
            <person name="Puhler A."/>
            <person name="Biener R."/>
            <person name="Schwartz D."/>
            <person name="Kalinowski J."/>
        </authorList>
    </citation>
    <scope>NUCLEOTIDE SEQUENCE [LARGE SCALE GENOMIC DNA]</scope>
    <source>
        <strain evidence="7 8">DSM 7358</strain>
    </source>
</reference>